<reference evidence="3 4" key="2">
    <citation type="submission" date="2019-01" db="EMBL/GenBank/DDBJ databases">
        <title>A chromosome length genome reference of the Java medaka (oryzias javanicus).</title>
        <authorList>
            <person name="Herpin A."/>
            <person name="Takehana Y."/>
            <person name="Naruse K."/>
            <person name="Ansai S."/>
            <person name="Kawaguchi M."/>
        </authorList>
    </citation>
    <scope>NUCLEOTIDE SEQUENCE [LARGE SCALE GENOMIC DNA]</scope>
    <source>
        <strain evidence="3">RS831</strain>
        <tissue evidence="3">Whole body</tissue>
    </source>
</reference>
<organism evidence="3 4">
    <name type="scientific">Oryzias javanicus</name>
    <name type="common">Javanese ricefish</name>
    <name type="synonym">Aplocheilus javanicus</name>
    <dbReference type="NCBI Taxonomy" id="123683"/>
    <lineage>
        <taxon>Eukaryota</taxon>
        <taxon>Metazoa</taxon>
        <taxon>Chordata</taxon>
        <taxon>Craniata</taxon>
        <taxon>Vertebrata</taxon>
        <taxon>Euteleostomi</taxon>
        <taxon>Actinopterygii</taxon>
        <taxon>Neopterygii</taxon>
        <taxon>Teleostei</taxon>
        <taxon>Neoteleostei</taxon>
        <taxon>Acanthomorphata</taxon>
        <taxon>Ovalentaria</taxon>
        <taxon>Atherinomorphae</taxon>
        <taxon>Beloniformes</taxon>
        <taxon>Adrianichthyidae</taxon>
        <taxon>Oryziinae</taxon>
        <taxon>Oryzias</taxon>
    </lineage>
</organism>
<feature type="compositionally biased region" description="Low complexity" evidence="2">
    <location>
        <begin position="11"/>
        <end position="24"/>
    </location>
</feature>
<dbReference type="OrthoDB" id="10255522at2759"/>
<keyword evidence="1" id="KW-0175">Coiled coil</keyword>
<evidence type="ECO:0000256" key="1">
    <source>
        <dbReference type="SAM" id="Coils"/>
    </source>
</evidence>
<feature type="region of interest" description="Disordered" evidence="2">
    <location>
        <begin position="425"/>
        <end position="469"/>
    </location>
</feature>
<feature type="coiled-coil region" evidence="1">
    <location>
        <begin position="329"/>
        <end position="416"/>
    </location>
</feature>
<name>A0A3S2PI81_ORYJA</name>
<feature type="compositionally biased region" description="Basic residues" evidence="2">
    <location>
        <begin position="74"/>
        <end position="83"/>
    </location>
</feature>
<feature type="region of interest" description="Disordered" evidence="2">
    <location>
        <begin position="481"/>
        <end position="505"/>
    </location>
</feature>
<dbReference type="Proteomes" id="UP000283210">
    <property type="component" value="Chromosome 10"/>
</dbReference>
<feature type="region of interest" description="Disordered" evidence="2">
    <location>
        <begin position="1"/>
        <end position="108"/>
    </location>
</feature>
<accession>A0A3S2PI81</accession>
<feature type="compositionally biased region" description="Basic and acidic residues" evidence="2">
    <location>
        <begin position="440"/>
        <end position="453"/>
    </location>
</feature>
<feature type="compositionally biased region" description="Basic and acidic residues" evidence="2">
    <location>
        <begin position="87"/>
        <end position="108"/>
    </location>
</feature>
<keyword evidence="4" id="KW-1185">Reference proteome</keyword>
<dbReference type="EMBL" id="CM012446">
    <property type="protein sequence ID" value="RVE67361.1"/>
    <property type="molecule type" value="Genomic_DNA"/>
</dbReference>
<protein>
    <submittedName>
        <fullName evidence="3">Uncharacterized protein</fullName>
    </submittedName>
</protein>
<evidence type="ECO:0000256" key="2">
    <source>
        <dbReference type="SAM" id="MobiDB-lite"/>
    </source>
</evidence>
<dbReference type="PANTHER" id="PTHR33198">
    <property type="entry name" value="ANK_REP_REGION DOMAIN-CONTAINING PROTEIN-RELATED"/>
    <property type="match status" value="1"/>
</dbReference>
<proteinExistence type="predicted"/>
<evidence type="ECO:0000313" key="3">
    <source>
        <dbReference type="EMBL" id="RVE67361.1"/>
    </source>
</evidence>
<dbReference type="AlphaFoldDB" id="A0A3S2PI81"/>
<sequence length="672" mass="77125">MSHDGVKDSESLTGTLTLSETASSPQLEQAVSSEDLKRENSLLRSELHDARDELQRRLDDLETQRRAESEAKTRLKQLSRKHASQTVEREEKEKEWRTQLEKEKAETEKLRKEINALEVEISRIKKERDQMEKEEEDTTKNDRESEMIELNIQLKNQLAEVKAQLALELEERRNEENEKNQLGGDLNKDLNMQLAELKAELEALKHGGKSSPEEKKVPVVNSPLTYLTLHDDEFNLISQDEKLLSSPEQHRLFCRSANQLNMLLSTATADFLQQDQTLIDVQYPPLGEDDQSSQVDSDVEHVKVNYKKGISSSDLQESEHLSSDQATELKRLQSENAKETRRANQYQVKLEALQKQVTRQTQHLTTAFERQSQHISGLLAELQEKENAYVIQEKELQRYKEELAALRAEKKSSRDRDVASELLTVRKENQLLEPNTGASDQRERADEEPKEDATSQNLRAEQEVQDEPNVLISEQHLLQEEAGLENEEEREDCAATEGEGSLKEVSEKQMEGLQLQVEALQRKIRALSEETRQQAQELTVWRLASQPASALDPLAINTDDECGSWDEAIEVFNTFVFDNPGDEEKLDAVLSKFDAHCSPKKTETYERYVFRSRTQRTHEPFDSFLTDLRLKAQSCNFATLKDSMIRVRLSSSGGYKIRGRLLRETELTLAKP</sequence>
<feature type="compositionally biased region" description="Basic and acidic residues" evidence="2">
    <location>
        <begin position="34"/>
        <end position="73"/>
    </location>
</feature>
<feature type="compositionally biased region" description="Basic and acidic residues" evidence="2">
    <location>
        <begin position="1"/>
        <end position="10"/>
    </location>
</feature>
<evidence type="ECO:0000313" key="4">
    <source>
        <dbReference type="Proteomes" id="UP000283210"/>
    </source>
</evidence>
<gene>
    <name evidence="3" type="ORF">OJAV_G00102270</name>
</gene>
<reference evidence="3 4" key="1">
    <citation type="submission" date="2018-11" db="EMBL/GenBank/DDBJ databases">
        <authorList>
            <person name="Lopez-Roques C."/>
            <person name="Donnadieu C."/>
            <person name="Bouchez O."/>
            <person name="Klopp C."/>
            <person name="Cabau C."/>
            <person name="Zahm M."/>
        </authorList>
    </citation>
    <scope>NUCLEOTIDE SEQUENCE [LARGE SCALE GENOMIC DNA]</scope>
    <source>
        <strain evidence="3">RS831</strain>
        <tissue evidence="3">Whole body</tissue>
    </source>
</reference>
<feature type="compositionally biased region" description="Acidic residues" evidence="2">
    <location>
        <begin position="482"/>
        <end position="491"/>
    </location>
</feature>